<evidence type="ECO:0000313" key="2">
    <source>
        <dbReference type="Proteomes" id="UP000029647"/>
    </source>
</evidence>
<accession>A0A090WC52</accession>
<dbReference type="EMBL" id="BBNT01000002">
    <property type="protein sequence ID" value="GAL74585.1"/>
    <property type="molecule type" value="Genomic_DNA"/>
</dbReference>
<proteinExistence type="predicted"/>
<reference evidence="1 2" key="1">
    <citation type="journal article" date="2014" name="Genome Announc.">
        <title>Draft Genome Sequences of Marine Flavobacterium Nonlabens Strains NR17, NR24, NR27, NR32, NR33, and Ara13.</title>
        <authorList>
            <person name="Nakanishi M."/>
            <person name="Meirelles P."/>
            <person name="Suzuki R."/>
            <person name="Takatani N."/>
            <person name="Mino S."/>
            <person name="Suda W."/>
            <person name="Oshima K."/>
            <person name="Hattori M."/>
            <person name="Ohkuma M."/>
            <person name="Hosokawa M."/>
            <person name="Miyashita K."/>
            <person name="Thompson F.L."/>
            <person name="Niwa A."/>
            <person name="Sawabe T."/>
            <person name="Sawabe T."/>
        </authorList>
    </citation>
    <scope>NUCLEOTIDE SEQUENCE [LARGE SCALE GENOMIC DNA]</scope>
    <source>
        <strain evidence="2">JCM19275</strain>
    </source>
</reference>
<dbReference type="InterPro" id="IPR032710">
    <property type="entry name" value="NTF2-like_dom_sf"/>
</dbReference>
<protein>
    <recommendedName>
        <fullName evidence="3">DUF4440 domain-containing protein</fullName>
    </recommendedName>
</protein>
<name>A0A090WC52_NONUL</name>
<dbReference type="Gene3D" id="3.10.450.50">
    <property type="match status" value="1"/>
</dbReference>
<dbReference type="SUPFAM" id="SSF54427">
    <property type="entry name" value="NTF2-like"/>
    <property type="match status" value="1"/>
</dbReference>
<evidence type="ECO:0000313" key="1">
    <source>
        <dbReference type="EMBL" id="GAL74585.1"/>
    </source>
</evidence>
<organism evidence="1 2">
    <name type="scientific">Nonlabens ulvanivorans</name>
    <name type="common">Persicivirga ulvanivorans</name>
    <dbReference type="NCBI Taxonomy" id="906888"/>
    <lineage>
        <taxon>Bacteria</taxon>
        <taxon>Pseudomonadati</taxon>
        <taxon>Bacteroidota</taxon>
        <taxon>Flavobacteriia</taxon>
        <taxon>Flavobacteriales</taxon>
        <taxon>Flavobacteriaceae</taxon>
        <taxon>Nonlabens</taxon>
    </lineage>
</organism>
<evidence type="ECO:0008006" key="3">
    <source>
        <dbReference type="Google" id="ProtNLM"/>
    </source>
</evidence>
<comment type="caution">
    <text evidence="1">The sequence shown here is derived from an EMBL/GenBank/DDBJ whole genome shotgun (WGS) entry which is preliminary data.</text>
</comment>
<sequence>MVKPHATVFEEQVIAGRDIGYYTGNFIMKGINPPEDDSEMSERGRVVVIFRKSESGIWKLVFDMDNRPPDVQEAA</sequence>
<dbReference type="Proteomes" id="UP000029647">
    <property type="component" value="Unassembled WGS sequence"/>
</dbReference>
<gene>
    <name evidence="1" type="ORF">JCM19275_3440</name>
</gene>
<dbReference type="AlphaFoldDB" id="A0A090WC52"/>